<name>A0ABS4J333_9BACL</name>
<evidence type="ECO:0000256" key="1">
    <source>
        <dbReference type="ARBA" id="ARBA00004651"/>
    </source>
</evidence>
<feature type="transmembrane region" description="Helical" evidence="7">
    <location>
        <begin position="83"/>
        <end position="104"/>
    </location>
</feature>
<dbReference type="EMBL" id="JAGGLB010000024">
    <property type="protein sequence ID" value="MBP1994249.1"/>
    <property type="molecule type" value="Genomic_DNA"/>
</dbReference>
<dbReference type="Gene3D" id="1.10.3720.10">
    <property type="entry name" value="MetI-like"/>
    <property type="match status" value="1"/>
</dbReference>
<comment type="caution">
    <text evidence="9">The sequence shown here is derived from an EMBL/GenBank/DDBJ whole genome shotgun (WGS) entry which is preliminary data.</text>
</comment>
<dbReference type="PROSITE" id="PS50928">
    <property type="entry name" value="ABC_TM1"/>
    <property type="match status" value="1"/>
</dbReference>
<evidence type="ECO:0000313" key="10">
    <source>
        <dbReference type="Proteomes" id="UP001519287"/>
    </source>
</evidence>
<dbReference type="InterPro" id="IPR050809">
    <property type="entry name" value="UgpAE/MalFG_permease"/>
</dbReference>
<proteinExistence type="inferred from homology"/>
<dbReference type="CDD" id="cd06261">
    <property type="entry name" value="TM_PBP2"/>
    <property type="match status" value="1"/>
</dbReference>
<evidence type="ECO:0000256" key="5">
    <source>
        <dbReference type="ARBA" id="ARBA00022989"/>
    </source>
</evidence>
<dbReference type="Proteomes" id="UP001519287">
    <property type="component" value="Unassembled WGS sequence"/>
</dbReference>
<keyword evidence="2 7" id="KW-0813">Transport</keyword>
<keyword evidence="6 7" id="KW-0472">Membrane</keyword>
<dbReference type="RefSeq" id="WP_312894809.1">
    <property type="nucleotide sequence ID" value="NZ_JAGGLB010000024.1"/>
</dbReference>
<evidence type="ECO:0000259" key="8">
    <source>
        <dbReference type="PROSITE" id="PS50928"/>
    </source>
</evidence>
<feature type="transmembrane region" description="Helical" evidence="7">
    <location>
        <begin position="170"/>
        <end position="195"/>
    </location>
</feature>
<evidence type="ECO:0000313" key="9">
    <source>
        <dbReference type="EMBL" id="MBP1994249.1"/>
    </source>
</evidence>
<sequence length="307" mass="35208">MEKRSNWHYMRKDKFLLLMMVPMVVLLFVFSYMPIYGILIAFQDYKIGMPFLSFDGTTKWVGFKHFIRFFDSVFFDRVMRNTLLISLYTIVFGFWIPIVFALLLNEIRRTFYKKVVQTLSYLPYFISSVVIVGIVLSLLSPVDGVINNIIEFFGGDRTAFMNDPQYFKTIYIITGIWQSFGWGSVLYLANIAAINQELYEAARMDGANRWRQMMHITLPGIMPTVTIMLIFAVGGLLNADVEKILLMYSPAVYDSADVIGTYTVREGVFNGNYSYAAAVGLFVSVINFIALILANTISRKVSDYGLW</sequence>
<dbReference type="InterPro" id="IPR000515">
    <property type="entry name" value="MetI-like"/>
</dbReference>
<accession>A0ABS4J333</accession>
<dbReference type="SUPFAM" id="SSF161098">
    <property type="entry name" value="MetI-like"/>
    <property type="match status" value="1"/>
</dbReference>
<evidence type="ECO:0000256" key="4">
    <source>
        <dbReference type="ARBA" id="ARBA00022692"/>
    </source>
</evidence>
<dbReference type="PANTHER" id="PTHR43227">
    <property type="entry name" value="BLL4140 PROTEIN"/>
    <property type="match status" value="1"/>
</dbReference>
<keyword evidence="3" id="KW-1003">Cell membrane</keyword>
<keyword evidence="10" id="KW-1185">Reference proteome</keyword>
<feature type="transmembrane region" description="Helical" evidence="7">
    <location>
        <begin position="124"/>
        <end position="150"/>
    </location>
</feature>
<feature type="domain" description="ABC transmembrane type-1" evidence="8">
    <location>
        <begin position="79"/>
        <end position="294"/>
    </location>
</feature>
<evidence type="ECO:0000256" key="7">
    <source>
        <dbReference type="RuleBase" id="RU363032"/>
    </source>
</evidence>
<comment type="subcellular location">
    <subcellularLocation>
        <location evidence="1 7">Cell membrane</location>
        <topology evidence="1 7">Multi-pass membrane protein</topology>
    </subcellularLocation>
</comment>
<dbReference type="PANTHER" id="PTHR43227:SF11">
    <property type="entry name" value="BLL4140 PROTEIN"/>
    <property type="match status" value="1"/>
</dbReference>
<reference evidence="9 10" key="1">
    <citation type="submission" date="2021-03" db="EMBL/GenBank/DDBJ databases">
        <title>Genomic Encyclopedia of Type Strains, Phase IV (KMG-IV): sequencing the most valuable type-strain genomes for metagenomic binning, comparative biology and taxonomic classification.</title>
        <authorList>
            <person name="Goeker M."/>
        </authorList>
    </citation>
    <scope>NUCLEOTIDE SEQUENCE [LARGE SCALE GENOMIC DNA]</scope>
    <source>
        <strain evidence="9 10">DSM 26048</strain>
    </source>
</reference>
<comment type="similarity">
    <text evidence="7">Belongs to the binding-protein-dependent transport system permease family.</text>
</comment>
<feature type="transmembrane region" description="Helical" evidence="7">
    <location>
        <begin position="273"/>
        <end position="294"/>
    </location>
</feature>
<dbReference type="Pfam" id="PF00528">
    <property type="entry name" value="BPD_transp_1"/>
    <property type="match status" value="1"/>
</dbReference>
<keyword evidence="4 7" id="KW-0812">Transmembrane</keyword>
<keyword evidence="5 7" id="KW-1133">Transmembrane helix</keyword>
<feature type="transmembrane region" description="Helical" evidence="7">
    <location>
        <begin position="216"/>
        <end position="237"/>
    </location>
</feature>
<evidence type="ECO:0000256" key="3">
    <source>
        <dbReference type="ARBA" id="ARBA00022475"/>
    </source>
</evidence>
<evidence type="ECO:0000256" key="2">
    <source>
        <dbReference type="ARBA" id="ARBA00022448"/>
    </source>
</evidence>
<organism evidence="9 10">
    <name type="scientific">Paenibacillus eucommiae</name>
    <dbReference type="NCBI Taxonomy" id="1355755"/>
    <lineage>
        <taxon>Bacteria</taxon>
        <taxon>Bacillati</taxon>
        <taxon>Bacillota</taxon>
        <taxon>Bacilli</taxon>
        <taxon>Bacillales</taxon>
        <taxon>Paenibacillaceae</taxon>
        <taxon>Paenibacillus</taxon>
    </lineage>
</organism>
<dbReference type="InterPro" id="IPR035906">
    <property type="entry name" value="MetI-like_sf"/>
</dbReference>
<feature type="transmembrane region" description="Helical" evidence="7">
    <location>
        <begin position="15"/>
        <end position="42"/>
    </location>
</feature>
<evidence type="ECO:0000256" key="6">
    <source>
        <dbReference type="ARBA" id="ARBA00023136"/>
    </source>
</evidence>
<gene>
    <name evidence="9" type="ORF">J2Z66_005885</name>
</gene>
<protein>
    <submittedName>
        <fullName evidence="9">Aldouronate transport system permease protein</fullName>
    </submittedName>
</protein>